<dbReference type="Pfam" id="PF01804">
    <property type="entry name" value="Penicil_amidase"/>
    <property type="match status" value="1"/>
</dbReference>
<protein>
    <submittedName>
        <fullName evidence="2">Penicillin acylase family protein</fullName>
    </submittedName>
</protein>
<gene>
    <name evidence="2" type="ORF">M6B22_04990</name>
</gene>
<comment type="similarity">
    <text evidence="1">Belongs to the peptidase S45 family.</text>
</comment>
<dbReference type="InterPro" id="IPR002692">
    <property type="entry name" value="S45"/>
</dbReference>
<keyword evidence="3" id="KW-1185">Reference proteome</keyword>
<dbReference type="Gene3D" id="1.10.287.150">
    <property type="match status" value="1"/>
</dbReference>
<dbReference type="Gene3D" id="3.60.20.10">
    <property type="entry name" value="Glutamine Phosphoribosylpyrophosphate, subunit 1, domain 1"/>
    <property type="match status" value="2"/>
</dbReference>
<dbReference type="PANTHER" id="PTHR34218">
    <property type="entry name" value="PEPTIDASE S45 PENICILLIN AMIDASE"/>
    <property type="match status" value="1"/>
</dbReference>
<dbReference type="RefSeq" id="WP_269444675.1">
    <property type="nucleotide sequence ID" value="NZ_CP097463.1"/>
</dbReference>
<dbReference type="EMBL" id="CP097463">
    <property type="protein sequence ID" value="WAX58125.1"/>
    <property type="molecule type" value="Genomic_DNA"/>
</dbReference>
<proteinExistence type="inferred from homology"/>
<evidence type="ECO:0000313" key="2">
    <source>
        <dbReference type="EMBL" id="WAX58125.1"/>
    </source>
</evidence>
<dbReference type="Proteomes" id="UP001164693">
    <property type="component" value="Chromosome"/>
</dbReference>
<dbReference type="PANTHER" id="PTHR34218:SF4">
    <property type="entry name" value="ACYL-HOMOSERINE LACTONE ACYLASE QUIP"/>
    <property type="match status" value="1"/>
</dbReference>
<sequence>MPRPRPSARIVAALGTVLVAAAGLLVPAGLGAAPAGAGGVDTSYRAHDYADGNAMSILPPGENGLVNAVDAARFELLKQRPAHSQDQLGKYANLLYGYPSLTDATLGDYFEDESFGVRPSDVTRTETPGPGVTIYRDRLDVPHVYGQTDSALAFGAGYAQAEDRLFLMDVLRHYGEGTLAAFLGGSCEFEQMDHDQLLLAPYTKAQAIAQVDALPAEYGAQGELARTMIYRYVDGVNHWIDKAALNVNLLPADYAAAVPQLLPQKWTVADVVAIAGLIGGIFGRGGGAELRNAGLLQYLQGKLGTRDGERAFRDFRTANDPLAPTTVVDRSFPYETPGTIDAAKTALPDDARAPLTGTPTATDPNCNLAKPNLTALSIIGALQNLPKHMSNALVVNGDRTADGHPVAVFGPQVSYFAPQILSQLDLHSPDYDAEGASFPGTGLVELGRGQDFAWSATSAGSDLIDQRLERICDPAGGPAPARGTYYEIDGACKPMVHERFSETVLPKPSGIGAPAVITHDIYLTDHGVVQGWTTAGGKPVAVVNQRSTYGHDVDSVVGFLGFGQPAVTHDVTSWMHSAAKIAYTFNWFYVDDRDTGYFVSGRDPIRAPGVDPDLPTWGTGNAEWQGWLAEDAHVHEVNPAQGFFVSWNNKPAPGFAAADDQYGYGQVFRSVLLVNQLKAKLSARPGGLHRADVVQAMETAASQDLDGATVLPLLLRYLQGRDEPAGVHTMLTTLAGWIGDGSHRRKANAGQAQYAAAAAVAIADELIPNLIRALYDPILAAGGVSTDGPTPTGYAALPMQFVNTPNSNGAHQGSAYDGGYESYLVATLQQLLGAHPADGFGPELTARECGGGPAGCSAAIDRALRATYDALVSANGGADVGAWNASSASAAAGQSMPEFDAIAFRAMGIIGQPTIDWQNRPTFQQVVQFERHRPR</sequence>
<evidence type="ECO:0000313" key="3">
    <source>
        <dbReference type="Proteomes" id="UP001164693"/>
    </source>
</evidence>
<dbReference type="SUPFAM" id="SSF56235">
    <property type="entry name" value="N-terminal nucleophile aminohydrolases (Ntn hydrolases)"/>
    <property type="match status" value="1"/>
</dbReference>
<name>A0ABY7K2A6_9ACTN</name>
<dbReference type="InterPro" id="IPR029055">
    <property type="entry name" value="Ntn_hydrolases_N"/>
</dbReference>
<accession>A0ABY7K2A6</accession>
<dbReference type="Gene3D" id="1.10.439.10">
    <property type="entry name" value="Penicillin Amidohydrolase, domain 1"/>
    <property type="match status" value="1"/>
</dbReference>
<dbReference type="InterPro" id="IPR023343">
    <property type="entry name" value="Penicillin_amidase_dom1"/>
</dbReference>
<reference evidence="2" key="1">
    <citation type="submission" date="2022-05" db="EMBL/GenBank/DDBJ databases">
        <title>Jatrophihabitans sp. SB3-54 whole genome sequence.</title>
        <authorList>
            <person name="Suh M.K."/>
            <person name="Eom M.K."/>
            <person name="Kim J.S."/>
            <person name="Kim H.S."/>
            <person name="Do H.E."/>
            <person name="Shin Y.K."/>
            <person name="Lee J.-S."/>
        </authorList>
    </citation>
    <scope>NUCLEOTIDE SEQUENCE</scope>
    <source>
        <strain evidence="2">SB3-54</strain>
    </source>
</reference>
<organism evidence="2 3">
    <name type="scientific">Jatrophihabitans cynanchi</name>
    <dbReference type="NCBI Taxonomy" id="2944128"/>
    <lineage>
        <taxon>Bacteria</taxon>
        <taxon>Bacillati</taxon>
        <taxon>Actinomycetota</taxon>
        <taxon>Actinomycetes</taxon>
        <taxon>Jatrophihabitantales</taxon>
        <taxon>Jatrophihabitantaceae</taxon>
        <taxon>Jatrophihabitans</taxon>
    </lineage>
</organism>
<evidence type="ECO:0000256" key="1">
    <source>
        <dbReference type="ARBA" id="ARBA00006586"/>
    </source>
</evidence>